<dbReference type="PANTHER" id="PTHR34599:SF1">
    <property type="entry name" value="PHOSPHATIDIC ACID PHOSPHATASE TYPE 2_HALOPEROXIDASE DOMAIN-CONTAINING PROTEIN"/>
    <property type="match status" value="1"/>
</dbReference>
<keyword evidence="1" id="KW-0732">Signal</keyword>
<keyword evidence="3" id="KW-1185">Reference proteome</keyword>
<evidence type="ECO:0000256" key="1">
    <source>
        <dbReference type="SAM" id="SignalP"/>
    </source>
</evidence>
<dbReference type="PANTHER" id="PTHR34599">
    <property type="entry name" value="PEROXIDASE-RELATED"/>
    <property type="match status" value="1"/>
</dbReference>
<dbReference type="InterPro" id="IPR036938">
    <property type="entry name" value="PAP2/HPO_sf"/>
</dbReference>
<dbReference type="EMBL" id="BSOY01000034">
    <property type="protein sequence ID" value="GLS01696.1"/>
    <property type="molecule type" value="Genomic_DNA"/>
</dbReference>
<feature type="chain" id="PRO_5046691886" description="PAP2 superfamily protein" evidence="1">
    <location>
        <begin position="23"/>
        <end position="407"/>
    </location>
</feature>
<proteinExistence type="predicted"/>
<dbReference type="Proteomes" id="UP001156921">
    <property type="component" value="Unassembled WGS sequence"/>
</dbReference>
<dbReference type="CDD" id="cd03398">
    <property type="entry name" value="PAP2_haloperoxidase"/>
    <property type="match status" value="1"/>
</dbReference>
<dbReference type="Gene3D" id="1.10.606.20">
    <property type="match status" value="1"/>
</dbReference>
<reference evidence="3" key="1">
    <citation type="journal article" date="2019" name="Int. J. Syst. Evol. Microbiol.">
        <title>The Global Catalogue of Microorganisms (GCM) 10K type strain sequencing project: providing services to taxonomists for standard genome sequencing and annotation.</title>
        <authorList>
            <consortium name="The Broad Institute Genomics Platform"/>
            <consortium name="The Broad Institute Genome Sequencing Center for Infectious Disease"/>
            <person name="Wu L."/>
            <person name="Ma J."/>
        </authorList>
    </citation>
    <scope>NUCLEOTIDE SEQUENCE [LARGE SCALE GENOMIC DNA]</scope>
    <source>
        <strain evidence="3">NBRC 110107</strain>
    </source>
</reference>
<accession>A0ABQ6BK89</accession>
<name>A0ABQ6BK89_9CAUL</name>
<dbReference type="SUPFAM" id="SSF48317">
    <property type="entry name" value="Acid phosphatase/Vanadium-dependent haloperoxidase"/>
    <property type="match status" value="1"/>
</dbReference>
<protein>
    <recommendedName>
        <fullName evidence="4">PAP2 superfamily protein</fullName>
    </recommendedName>
</protein>
<gene>
    <name evidence="2" type="ORF">GCM10007859_17110</name>
</gene>
<evidence type="ECO:0000313" key="3">
    <source>
        <dbReference type="Proteomes" id="UP001156921"/>
    </source>
</evidence>
<organism evidence="2 3">
    <name type="scientific">Brevundimonas denitrificans</name>
    <dbReference type="NCBI Taxonomy" id="1443434"/>
    <lineage>
        <taxon>Bacteria</taxon>
        <taxon>Pseudomonadati</taxon>
        <taxon>Pseudomonadota</taxon>
        <taxon>Alphaproteobacteria</taxon>
        <taxon>Caulobacterales</taxon>
        <taxon>Caulobacteraceae</taxon>
        <taxon>Brevundimonas</taxon>
    </lineage>
</organism>
<dbReference type="InterPro" id="IPR052559">
    <property type="entry name" value="V-haloperoxidase"/>
</dbReference>
<evidence type="ECO:0000313" key="2">
    <source>
        <dbReference type="EMBL" id="GLS01696.1"/>
    </source>
</evidence>
<comment type="caution">
    <text evidence="2">The sequence shown here is derived from an EMBL/GenBank/DDBJ whole genome shotgun (WGS) entry which is preliminary data.</text>
</comment>
<dbReference type="RefSeq" id="WP_284222558.1">
    <property type="nucleotide sequence ID" value="NZ_BSOY01000034.1"/>
</dbReference>
<evidence type="ECO:0008006" key="4">
    <source>
        <dbReference type="Google" id="ProtNLM"/>
    </source>
</evidence>
<sequence>MRNVIMGITVAAALVFAQPAAADTVSDWWEFANKLAPPGGSGTPDQMRSTSRVSLAMFEALNAIDRRYESYLNLPAGDPTASQDAAAVTAAYLVLVQHYPAQKAALDDSYAIAMQAVPDAAKREAGRLIGEQAAAAAMAAGGIDPAIVQTPYRPVTRPGQWIATSLPQIEPFMSAFKPWVIPSAEALRPPPPPALNSERWARDYDEVRRLGGRTSTERTPTQTLAARYRQAFDLTPSMRLAADAPGRTPVQNARMFAVYQMAFDDAVMAMSAAKAHYDFWRPITAIRNGADDGNDATAPDVGWVPLLGTPNFAEYPCGHCTVAGALGEVMENEVGPRPATGVRVASQAIPNSAVQVLPSWDEWVQEVSDSRIYGGVHYRFSNEAGEEIGRRAARMVLDQVMRPLPRR</sequence>
<feature type="signal peptide" evidence="1">
    <location>
        <begin position="1"/>
        <end position="22"/>
    </location>
</feature>